<reference evidence="2" key="2">
    <citation type="journal article" date="2019" name="IMA Fungus">
        <title>Genome sequencing and comparison of five Tilletia species to identify candidate genes for the detection of regulated species infecting wheat.</title>
        <authorList>
            <person name="Nguyen H.D.T."/>
            <person name="Sultana T."/>
            <person name="Kesanakurti P."/>
            <person name="Hambleton S."/>
        </authorList>
    </citation>
    <scope>NUCLEOTIDE SEQUENCE</scope>
    <source>
        <strain evidence="2">DAOMC 236416</strain>
    </source>
</reference>
<protein>
    <submittedName>
        <fullName evidence="2">Uncharacterized protein</fullName>
    </submittedName>
</protein>
<feature type="region of interest" description="Disordered" evidence="1">
    <location>
        <begin position="1"/>
        <end position="45"/>
    </location>
</feature>
<feature type="region of interest" description="Disordered" evidence="1">
    <location>
        <begin position="372"/>
        <end position="408"/>
    </location>
</feature>
<accession>A0A177TCD9</accession>
<name>A0A177TCD9_9BASI</name>
<feature type="compositionally biased region" description="Low complexity" evidence="1">
    <location>
        <begin position="172"/>
        <end position="191"/>
    </location>
</feature>
<evidence type="ECO:0000313" key="3">
    <source>
        <dbReference type="Proteomes" id="UP000077521"/>
    </source>
</evidence>
<evidence type="ECO:0000256" key="1">
    <source>
        <dbReference type="SAM" id="MobiDB-lite"/>
    </source>
</evidence>
<dbReference type="AlphaFoldDB" id="A0A177TCD9"/>
<reference evidence="2" key="1">
    <citation type="submission" date="2016-04" db="EMBL/GenBank/DDBJ databases">
        <authorList>
            <person name="Nguyen H.D."/>
            <person name="Samba Siva P."/>
            <person name="Cullis J."/>
            <person name="Levesque C.A."/>
            <person name="Hambleton S."/>
        </authorList>
    </citation>
    <scope>NUCLEOTIDE SEQUENCE</scope>
    <source>
        <strain evidence="2">DAOMC 236416</strain>
    </source>
</reference>
<dbReference type="EMBL" id="LWDF02001172">
    <property type="protein sequence ID" value="KAE8240033.1"/>
    <property type="molecule type" value="Genomic_DNA"/>
</dbReference>
<proteinExistence type="predicted"/>
<keyword evidence="3" id="KW-1185">Reference proteome</keyword>
<dbReference type="Proteomes" id="UP000077521">
    <property type="component" value="Unassembled WGS sequence"/>
</dbReference>
<feature type="region of interest" description="Disordered" evidence="1">
    <location>
        <begin position="60"/>
        <end position="112"/>
    </location>
</feature>
<organism evidence="2 3">
    <name type="scientific">Tilletia indica</name>
    <dbReference type="NCBI Taxonomy" id="43049"/>
    <lineage>
        <taxon>Eukaryota</taxon>
        <taxon>Fungi</taxon>
        <taxon>Dikarya</taxon>
        <taxon>Basidiomycota</taxon>
        <taxon>Ustilaginomycotina</taxon>
        <taxon>Exobasidiomycetes</taxon>
        <taxon>Tilletiales</taxon>
        <taxon>Tilletiaceae</taxon>
        <taxon>Tilletia</taxon>
    </lineage>
</organism>
<evidence type="ECO:0000313" key="2">
    <source>
        <dbReference type="EMBL" id="KAE8240033.1"/>
    </source>
</evidence>
<feature type="region of interest" description="Disordered" evidence="1">
    <location>
        <begin position="165"/>
        <end position="191"/>
    </location>
</feature>
<feature type="compositionally biased region" description="Basic and acidic residues" evidence="1">
    <location>
        <begin position="103"/>
        <end position="112"/>
    </location>
</feature>
<comment type="caution">
    <text evidence="2">The sequence shown here is derived from an EMBL/GenBank/DDBJ whole genome shotgun (WGS) entry which is preliminary data.</text>
</comment>
<gene>
    <name evidence="2" type="ORF">A4X13_0g7969</name>
</gene>
<feature type="compositionally biased region" description="Basic and acidic residues" evidence="1">
    <location>
        <begin position="372"/>
        <end position="385"/>
    </location>
</feature>
<feature type="compositionally biased region" description="Pro residues" evidence="1">
    <location>
        <begin position="93"/>
        <end position="102"/>
    </location>
</feature>
<sequence length="517" mass="56498">MAPKPEPATGSSATTRSQKQREAVAESAEQPSTPGGEELPYGDMIKKIFERQEDLIVQVASLQEHRSTSSQQMEDLTTRMSRVELSSNSDSPPSNPPAPADRPPADRPSDDVRVAQTVPTPTASRPPVVFDTIPATLHEFMSKMAPGDQSGMREILGRYGADKSVTKLDGRSTPASTAAASSSTTATAPPLAAGNRSLVCKKDVLGEFDGTPAKLEAFLGRVKAILHSNRDSYWETAVVCTLPQCLTGDAQVWHTGLSEADSKKLTTVDAWCQLMRRRFPVNKIEQRQQAHKRIWDPPGESSLTYFYNKVQLFRHAYGQMFTDDALAQQVLAGLPATMRSILRLPQEDVSLDAVQDGLCDWEPTWREAERVPLTKKTSKDQKESADESDTATKALTSPPARPPRSEQRPFAALAKPTTSVSVSAGSPPSQAPVVMASLSDSYDPTRVIAAGGGQPRMYRRPDSSRVMKLARNCAKCGGQHFDFEHDHLQRSGQIRNMAPLTDDYPEVEEEELGLAPF</sequence>
<feature type="compositionally biased region" description="Polar residues" evidence="1">
    <location>
        <begin position="68"/>
        <end position="80"/>
    </location>
</feature>